<comment type="caution">
    <text evidence="2">The sequence shown here is derived from an EMBL/GenBank/DDBJ whole genome shotgun (WGS) entry which is preliminary data.</text>
</comment>
<dbReference type="GO" id="GO:0016740">
    <property type="term" value="F:transferase activity"/>
    <property type="evidence" value="ECO:0007669"/>
    <property type="project" value="UniProtKB-KW"/>
</dbReference>
<reference evidence="2 3" key="1">
    <citation type="submission" date="2018-08" db="EMBL/GenBank/DDBJ databases">
        <title>A genome reference for cultivated species of the human gut microbiota.</title>
        <authorList>
            <person name="Zou Y."/>
            <person name="Xue W."/>
            <person name="Luo G."/>
        </authorList>
    </citation>
    <scope>NUCLEOTIDE SEQUENCE [LARGE SCALE GENOMIC DNA]</scope>
    <source>
        <strain evidence="2 3">AF14-7</strain>
    </source>
</reference>
<dbReference type="Pfam" id="PF04230">
    <property type="entry name" value="PS_pyruv_trans"/>
    <property type="match status" value="1"/>
</dbReference>
<keyword evidence="2" id="KW-0808">Transferase</keyword>
<feature type="domain" description="Polysaccharide pyruvyl transferase" evidence="1">
    <location>
        <begin position="13"/>
        <end position="302"/>
    </location>
</feature>
<dbReference type="EMBL" id="QRYV01000017">
    <property type="protein sequence ID" value="RGV15379.1"/>
    <property type="molecule type" value="Genomic_DNA"/>
</dbReference>
<dbReference type="RefSeq" id="WP_117809543.1">
    <property type="nucleotide sequence ID" value="NZ_JAQCUV010000015.1"/>
</dbReference>
<name>A0A412VZI6_9BACE</name>
<dbReference type="Proteomes" id="UP000283369">
    <property type="component" value="Unassembled WGS sequence"/>
</dbReference>
<sequence length="363" mass="41818">MKIGIITYHCSNNYGAQLQAYATCHFLQKMGHEAEVIDCNTIGVGPIFMWSLESLRAIFGSIRNNFLSLVSERKRYRLFNEFSRNMIGLSKPCYTKVELDKACKNYDYIITGSDQVWHPMICEGNTRFFLDLPIPDNRKIAYAPSFGVSEYSKEEVDEYMPMISKIGHLSVREESGRRMIKKYTGRDAKIVVDPTMLLTRADWDKILIPAKYQKYLFYFTILDEPNGTDELVRKIAQEKGLEIVRIGTVRDIMKRGFINARANGPQQFLGLVRDADFVVTTSFHGTVFSILYEKQFLCVLNNNDRNSRMETLLSGLGLDSRMIRNIHNSKISKVSIINYQDVNARLAELREESMQFLNNSIKE</sequence>
<dbReference type="InterPro" id="IPR007345">
    <property type="entry name" value="Polysacch_pyruvyl_Trfase"/>
</dbReference>
<dbReference type="AlphaFoldDB" id="A0A412VZI6"/>
<evidence type="ECO:0000259" key="1">
    <source>
        <dbReference type="Pfam" id="PF04230"/>
    </source>
</evidence>
<gene>
    <name evidence="2" type="ORF">DWW25_08650</name>
</gene>
<protein>
    <submittedName>
        <fullName evidence="2">Polysaccharide pyruvyl transferase family protein</fullName>
    </submittedName>
</protein>
<organism evidence="2 3">
    <name type="scientific">Bacteroides xylanisolvens</name>
    <dbReference type="NCBI Taxonomy" id="371601"/>
    <lineage>
        <taxon>Bacteria</taxon>
        <taxon>Pseudomonadati</taxon>
        <taxon>Bacteroidota</taxon>
        <taxon>Bacteroidia</taxon>
        <taxon>Bacteroidales</taxon>
        <taxon>Bacteroidaceae</taxon>
        <taxon>Bacteroides</taxon>
    </lineage>
</organism>
<evidence type="ECO:0000313" key="3">
    <source>
        <dbReference type="Proteomes" id="UP000283369"/>
    </source>
</evidence>
<proteinExistence type="predicted"/>
<accession>A0A412VZI6</accession>
<evidence type="ECO:0000313" key="2">
    <source>
        <dbReference type="EMBL" id="RGV15379.1"/>
    </source>
</evidence>